<evidence type="ECO:0000256" key="9">
    <source>
        <dbReference type="ARBA" id="ARBA00023002"/>
    </source>
</evidence>
<evidence type="ECO:0000256" key="11">
    <source>
        <dbReference type="ARBA" id="ARBA00023033"/>
    </source>
</evidence>
<comment type="similarity">
    <text evidence="4">Belongs to the cytochrome P450 family.</text>
</comment>
<dbReference type="PANTHER" id="PTHR24305:SF166">
    <property type="entry name" value="CYTOCHROME P450 12A4, MITOCHONDRIAL-RELATED"/>
    <property type="match status" value="1"/>
</dbReference>
<feature type="transmembrane region" description="Helical" evidence="13">
    <location>
        <begin position="6"/>
        <end position="29"/>
    </location>
</feature>
<dbReference type="InterPro" id="IPR036396">
    <property type="entry name" value="Cyt_P450_sf"/>
</dbReference>
<comment type="pathway">
    <text evidence="3">Secondary metabolite biosynthesis; terpenoid biosynthesis.</text>
</comment>
<keyword evidence="9" id="KW-0560">Oxidoreductase</keyword>
<protein>
    <submittedName>
        <fullName evidence="14">Cytochrome P450</fullName>
    </submittedName>
</protein>
<evidence type="ECO:0000256" key="12">
    <source>
        <dbReference type="ARBA" id="ARBA00023136"/>
    </source>
</evidence>
<dbReference type="SUPFAM" id="SSF48264">
    <property type="entry name" value="Cytochrome P450"/>
    <property type="match status" value="1"/>
</dbReference>
<accession>A0AAD7GS28</accession>
<dbReference type="Gene3D" id="1.10.630.10">
    <property type="entry name" value="Cytochrome P450"/>
    <property type="match status" value="2"/>
</dbReference>
<dbReference type="GO" id="GO:0016020">
    <property type="term" value="C:membrane"/>
    <property type="evidence" value="ECO:0007669"/>
    <property type="project" value="UniProtKB-SubCell"/>
</dbReference>
<dbReference type="GO" id="GO:0004497">
    <property type="term" value="F:monooxygenase activity"/>
    <property type="evidence" value="ECO:0007669"/>
    <property type="project" value="UniProtKB-KW"/>
</dbReference>
<evidence type="ECO:0000256" key="10">
    <source>
        <dbReference type="ARBA" id="ARBA00023004"/>
    </source>
</evidence>
<evidence type="ECO:0000256" key="8">
    <source>
        <dbReference type="ARBA" id="ARBA00022989"/>
    </source>
</evidence>
<evidence type="ECO:0000313" key="15">
    <source>
        <dbReference type="Proteomes" id="UP001221757"/>
    </source>
</evidence>
<comment type="subcellular location">
    <subcellularLocation>
        <location evidence="2">Membrane</location>
    </subcellularLocation>
</comment>
<dbReference type="EMBL" id="JARKIE010000011">
    <property type="protein sequence ID" value="KAJ7703970.1"/>
    <property type="molecule type" value="Genomic_DNA"/>
</dbReference>
<evidence type="ECO:0000256" key="7">
    <source>
        <dbReference type="ARBA" id="ARBA00022723"/>
    </source>
</evidence>
<dbReference type="InterPro" id="IPR050121">
    <property type="entry name" value="Cytochrome_P450_monoxygenase"/>
</dbReference>
<keyword evidence="5" id="KW-0349">Heme</keyword>
<comment type="cofactor">
    <cofactor evidence="1">
        <name>heme</name>
        <dbReference type="ChEBI" id="CHEBI:30413"/>
    </cofactor>
</comment>
<keyword evidence="7" id="KW-0479">Metal-binding</keyword>
<dbReference type="Proteomes" id="UP001221757">
    <property type="component" value="Unassembled WGS sequence"/>
</dbReference>
<reference evidence="14" key="1">
    <citation type="submission" date="2023-03" db="EMBL/GenBank/DDBJ databases">
        <title>Massive genome expansion in bonnet fungi (Mycena s.s.) driven by repeated elements and novel gene families across ecological guilds.</title>
        <authorList>
            <consortium name="Lawrence Berkeley National Laboratory"/>
            <person name="Harder C.B."/>
            <person name="Miyauchi S."/>
            <person name="Viragh M."/>
            <person name="Kuo A."/>
            <person name="Thoen E."/>
            <person name="Andreopoulos B."/>
            <person name="Lu D."/>
            <person name="Skrede I."/>
            <person name="Drula E."/>
            <person name="Henrissat B."/>
            <person name="Morin E."/>
            <person name="Kohler A."/>
            <person name="Barry K."/>
            <person name="LaButti K."/>
            <person name="Morin E."/>
            <person name="Salamov A."/>
            <person name="Lipzen A."/>
            <person name="Mereny Z."/>
            <person name="Hegedus B."/>
            <person name="Baldrian P."/>
            <person name="Stursova M."/>
            <person name="Weitz H."/>
            <person name="Taylor A."/>
            <person name="Grigoriev I.V."/>
            <person name="Nagy L.G."/>
            <person name="Martin F."/>
            <person name="Kauserud H."/>
        </authorList>
    </citation>
    <scope>NUCLEOTIDE SEQUENCE</scope>
    <source>
        <strain evidence="14">CBHHK067</strain>
    </source>
</reference>
<keyword evidence="12 13" id="KW-0472">Membrane</keyword>
<dbReference type="GO" id="GO:0005506">
    <property type="term" value="F:iron ion binding"/>
    <property type="evidence" value="ECO:0007669"/>
    <property type="project" value="InterPro"/>
</dbReference>
<evidence type="ECO:0000256" key="5">
    <source>
        <dbReference type="ARBA" id="ARBA00022617"/>
    </source>
</evidence>
<evidence type="ECO:0000256" key="4">
    <source>
        <dbReference type="ARBA" id="ARBA00010617"/>
    </source>
</evidence>
<comment type="caution">
    <text evidence="14">The sequence shown here is derived from an EMBL/GenBank/DDBJ whole genome shotgun (WGS) entry which is preliminary data.</text>
</comment>
<sequence>MSSPLLNAVLASILLTLFIFGRFVLHLIASRLSLRHVPRPNSTSLLWGEEWNLYHNAPGSYYREWHRKLENIKSDQRAVSFIVGEGIYKFPKPDGVREWFRRNLGKEAHEKQRRSLAPALTQQSVRNSTSIFYETSGRLAARWMKILDDSQLEEVEINVTNWAAFSYDFNFLSVEPNALAEGKMIKVTKAELSAIAGQLLQDAKSSGLNGTSADKTLMGLMRNFSLKADASSAHKMHEHEIISQMRTVLSAGYETVSAIIAKQLRAEISSLGDPSLDELNTHYPVLNSVILETLRLHPPILENHHQRWRHDRNLFAFSDGFRQCIGKRFALGEIKVCLTFAQFLATDGIVQALTVTLIRQFSFGCPHDIQAFQSFVIRPRIKGQGASSLPLSIRRI</sequence>
<evidence type="ECO:0000313" key="14">
    <source>
        <dbReference type="EMBL" id="KAJ7703970.1"/>
    </source>
</evidence>
<keyword evidence="15" id="KW-1185">Reference proteome</keyword>
<keyword evidence="10" id="KW-0408">Iron</keyword>
<proteinExistence type="inferred from homology"/>
<keyword evidence="8 13" id="KW-1133">Transmembrane helix</keyword>
<dbReference type="GO" id="GO:0020037">
    <property type="term" value="F:heme binding"/>
    <property type="evidence" value="ECO:0007669"/>
    <property type="project" value="InterPro"/>
</dbReference>
<evidence type="ECO:0000256" key="2">
    <source>
        <dbReference type="ARBA" id="ARBA00004370"/>
    </source>
</evidence>
<dbReference type="GO" id="GO:0016705">
    <property type="term" value="F:oxidoreductase activity, acting on paired donors, with incorporation or reduction of molecular oxygen"/>
    <property type="evidence" value="ECO:0007669"/>
    <property type="project" value="InterPro"/>
</dbReference>
<evidence type="ECO:0000256" key="1">
    <source>
        <dbReference type="ARBA" id="ARBA00001971"/>
    </source>
</evidence>
<gene>
    <name evidence="14" type="ORF">B0H17DRAFT_1127001</name>
</gene>
<evidence type="ECO:0000256" key="6">
    <source>
        <dbReference type="ARBA" id="ARBA00022692"/>
    </source>
</evidence>
<keyword evidence="6 13" id="KW-0812">Transmembrane</keyword>
<dbReference type="PANTHER" id="PTHR24305">
    <property type="entry name" value="CYTOCHROME P450"/>
    <property type="match status" value="1"/>
</dbReference>
<organism evidence="14 15">
    <name type="scientific">Mycena rosella</name>
    <name type="common">Pink bonnet</name>
    <name type="synonym">Agaricus rosellus</name>
    <dbReference type="NCBI Taxonomy" id="1033263"/>
    <lineage>
        <taxon>Eukaryota</taxon>
        <taxon>Fungi</taxon>
        <taxon>Dikarya</taxon>
        <taxon>Basidiomycota</taxon>
        <taxon>Agaricomycotina</taxon>
        <taxon>Agaricomycetes</taxon>
        <taxon>Agaricomycetidae</taxon>
        <taxon>Agaricales</taxon>
        <taxon>Marasmiineae</taxon>
        <taxon>Mycenaceae</taxon>
        <taxon>Mycena</taxon>
    </lineage>
</organism>
<keyword evidence="11" id="KW-0503">Monooxygenase</keyword>
<evidence type="ECO:0000256" key="13">
    <source>
        <dbReference type="SAM" id="Phobius"/>
    </source>
</evidence>
<dbReference type="AlphaFoldDB" id="A0AAD7GS28"/>
<evidence type="ECO:0000256" key="3">
    <source>
        <dbReference type="ARBA" id="ARBA00004721"/>
    </source>
</evidence>
<name>A0AAD7GS28_MYCRO</name>